<feature type="domain" description="Nucleotide-diphospho-sugar transferase" evidence="1">
    <location>
        <begin position="90"/>
        <end position="182"/>
    </location>
</feature>
<dbReference type="Gene3D" id="3.90.550.10">
    <property type="entry name" value="Spore Coat Polysaccharide Biosynthesis Protein SpsA, Chain A"/>
    <property type="match status" value="1"/>
</dbReference>
<dbReference type="InterPro" id="IPR029044">
    <property type="entry name" value="Nucleotide-diphossugar_trans"/>
</dbReference>
<comment type="caution">
    <text evidence="2">The sequence shown here is derived from an EMBL/GenBank/DDBJ whole genome shotgun (WGS) entry which is preliminary data.</text>
</comment>
<name>A0A9X2V7K8_9BACT</name>
<sequence length="267" mass="31224">MSTQSPEAGYLYAVSGGEQYFKEAIRSVRSLREVDTNAHASIAVPAHARTEIQLERHFDRVLELEYPAEGGPKKFTVEAMRRASPYEKTFFLDTDTYFIDNCRSLFGILDNHQICLRHAPCDMHEIPGEPDAYTPYNTGVILYRKDESVLSLFSDWKKSIEKRDYIRDQPSFMEALSDKGINLYVMRNNWNARFPYFEAYSGRVHLLHGRWDNVEYVAERINASTNNRAWLPILESCIHRHMTLSEVLELIPRFFDGLRRRFLNTER</sequence>
<dbReference type="AlphaFoldDB" id="A0A9X2V7K8"/>
<organism evidence="2 3">
    <name type="scientific">Salinibacter ruber</name>
    <dbReference type="NCBI Taxonomy" id="146919"/>
    <lineage>
        <taxon>Bacteria</taxon>
        <taxon>Pseudomonadati</taxon>
        <taxon>Rhodothermota</taxon>
        <taxon>Rhodothermia</taxon>
        <taxon>Rhodothermales</taxon>
        <taxon>Salinibacteraceae</taxon>
        <taxon>Salinibacter</taxon>
    </lineage>
</organism>
<dbReference type="RefSeq" id="WP_259040436.1">
    <property type="nucleotide sequence ID" value="NZ_JANUBL010000009.1"/>
</dbReference>
<gene>
    <name evidence="2" type="ORF">GGP45_003096</name>
</gene>
<dbReference type="SUPFAM" id="SSF53448">
    <property type="entry name" value="Nucleotide-diphospho-sugar transferases"/>
    <property type="match status" value="1"/>
</dbReference>
<evidence type="ECO:0000313" key="3">
    <source>
        <dbReference type="Proteomes" id="UP001155144"/>
    </source>
</evidence>
<evidence type="ECO:0000259" key="1">
    <source>
        <dbReference type="Pfam" id="PF03407"/>
    </source>
</evidence>
<dbReference type="Proteomes" id="UP001155144">
    <property type="component" value="Unassembled WGS sequence"/>
</dbReference>
<protein>
    <recommendedName>
        <fullName evidence="1">Nucleotide-diphospho-sugar transferase domain-containing protein</fullName>
    </recommendedName>
</protein>
<reference evidence="2" key="1">
    <citation type="submission" date="2022-08" db="EMBL/GenBank/DDBJ databases">
        <title>Genomic Encyclopedia of Type Strains, Phase V (KMG-V): Genome sequencing to study the core and pangenomes of soil and plant-associated prokaryotes.</title>
        <authorList>
            <person name="Whitman W."/>
        </authorList>
    </citation>
    <scope>NUCLEOTIDE SEQUENCE</scope>
    <source>
        <strain evidence="2">SP3026</strain>
    </source>
</reference>
<dbReference type="InterPro" id="IPR005069">
    <property type="entry name" value="Nucl-diP-sugar_transferase"/>
</dbReference>
<dbReference type="Pfam" id="PF03407">
    <property type="entry name" value="Nucleotid_trans"/>
    <property type="match status" value="1"/>
</dbReference>
<proteinExistence type="predicted"/>
<evidence type="ECO:0000313" key="2">
    <source>
        <dbReference type="EMBL" id="MCS4122729.1"/>
    </source>
</evidence>
<dbReference type="EMBL" id="JANUBL010000009">
    <property type="protein sequence ID" value="MCS4122729.1"/>
    <property type="molecule type" value="Genomic_DNA"/>
</dbReference>
<accession>A0A9X2V7K8</accession>